<evidence type="ECO:0000313" key="1">
    <source>
        <dbReference type="EMBL" id="KAF9668079.1"/>
    </source>
</evidence>
<organism evidence="1 2">
    <name type="scientific">Salix dunnii</name>
    <dbReference type="NCBI Taxonomy" id="1413687"/>
    <lineage>
        <taxon>Eukaryota</taxon>
        <taxon>Viridiplantae</taxon>
        <taxon>Streptophyta</taxon>
        <taxon>Embryophyta</taxon>
        <taxon>Tracheophyta</taxon>
        <taxon>Spermatophyta</taxon>
        <taxon>Magnoliopsida</taxon>
        <taxon>eudicotyledons</taxon>
        <taxon>Gunneridae</taxon>
        <taxon>Pentapetalae</taxon>
        <taxon>rosids</taxon>
        <taxon>fabids</taxon>
        <taxon>Malpighiales</taxon>
        <taxon>Salicaceae</taxon>
        <taxon>Saliceae</taxon>
        <taxon>Salix</taxon>
    </lineage>
</organism>
<evidence type="ECO:0000313" key="2">
    <source>
        <dbReference type="Proteomes" id="UP000657918"/>
    </source>
</evidence>
<reference evidence="1 2" key="1">
    <citation type="submission" date="2020-10" db="EMBL/GenBank/DDBJ databases">
        <title>Plant Genome Project.</title>
        <authorList>
            <person name="Zhang R.-G."/>
        </authorList>
    </citation>
    <scope>NUCLEOTIDE SEQUENCE [LARGE SCALE GENOMIC DNA]</scope>
    <source>
        <strain evidence="1">FAFU-HL-1</strain>
        <tissue evidence="1">Leaf</tissue>
    </source>
</reference>
<comment type="caution">
    <text evidence="1">The sequence shown here is derived from an EMBL/GenBank/DDBJ whole genome shotgun (WGS) entry which is preliminary data.</text>
</comment>
<sequence length="96" mass="11076">MVNSEAKFSQNQPENSKTFHWSTGFLQDCGNWILVVRIMDYDYQQAQCKKDKLKTHKQALAKSSKLSPVSLYLCMSVAPTRLDLDRFDQITKNMKG</sequence>
<gene>
    <name evidence="1" type="ORF">SADUNF_Sadunf15G0090200</name>
</gene>
<proteinExistence type="predicted"/>
<name>A0A835JGI7_9ROSI</name>
<dbReference type="AlphaFoldDB" id="A0A835JGI7"/>
<protein>
    <submittedName>
        <fullName evidence="1">Uncharacterized protein</fullName>
    </submittedName>
</protein>
<accession>A0A835JGI7</accession>
<dbReference type="EMBL" id="JADGMS010000015">
    <property type="protein sequence ID" value="KAF9668079.1"/>
    <property type="molecule type" value="Genomic_DNA"/>
</dbReference>
<keyword evidence="2" id="KW-1185">Reference proteome</keyword>
<dbReference type="Proteomes" id="UP000657918">
    <property type="component" value="Unassembled WGS sequence"/>
</dbReference>